<comment type="caution">
    <text evidence="1">The sequence shown here is derived from an EMBL/GenBank/DDBJ whole genome shotgun (WGS) entry which is preliminary data.</text>
</comment>
<sequence>MCFVEYRDFVYIGSLMLFHLFRKNFHFPSNPSADVMRSSLPFLSFLLVCCFSMNTANGGIIWNPPGPDMQLGVQLIDYDNPTSISDRLVVGGVALNLNVLGSERFTIKFGTPASTPDVAMGLASDIEDVFETFAPSGPGFFALDAIVGNTGTLLSGSFHLFGILNDAGGLSTSNETQLLLEGSLVGMDTSSFPTEETIKFTATTEKGYLENFFPSTFDVTFEGFPKETFFENSFKVEPAKFGSVASTVPEPMSAVIWSSALILGGVLSRRRRTATTSNAIRCSE</sequence>
<evidence type="ECO:0000313" key="1">
    <source>
        <dbReference type="EMBL" id="EMI17037.1"/>
    </source>
</evidence>
<dbReference type="Proteomes" id="UP000011991">
    <property type="component" value="Unassembled WGS sequence"/>
</dbReference>
<organism evidence="1 2">
    <name type="scientific">Rhodopirellula maiorica SM1</name>
    <dbReference type="NCBI Taxonomy" id="1265738"/>
    <lineage>
        <taxon>Bacteria</taxon>
        <taxon>Pseudomonadati</taxon>
        <taxon>Planctomycetota</taxon>
        <taxon>Planctomycetia</taxon>
        <taxon>Pirellulales</taxon>
        <taxon>Pirellulaceae</taxon>
        <taxon>Novipirellula</taxon>
    </lineage>
</organism>
<dbReference type="AlphaFoldDB" id="M5RNS1"/>
<protein>
    <submittedName>
        <fullName evidence="1">Uncharacterized protein</fullName>
    </submittedName>
</protein>
<accession>M5RNS1</accession>
<dbReference type="PATRIC" id="fig|1265738.3.peg.6026"/>
<keyword evidence="2" id="KW-1185">Reference proteome</keyword>
<evidence type="ECO:0000313" key="2">
    <source>
        <dbReference type="Proteomes" id="UP000011991"/>
    </source>
</evidence>
<reference evidence="1 2" key="1">
    <citation type="journal article" date="2013" name="Mar. Genomics">
        <title>Expression of sulfatases in Rhodopirellula baltica and the diversity of sulfatases in the genus Rhodopirellula.</title>
        <authorList>
            <person name="Wegner C.E."/>
            <person name="Richter-Heitmann T."/>
            <person name="Klindworth A."/>
            <person name="Klockow C."/>
            <person name="Richter M."/>
            <person name="Achstetter T."/>
            <person name="Glockner F.O."/>
            <person name="Harder J."/>
        </authorList>
    </citation>
    <scope>NUCLEOTIDE SEQUENCE [LARGE SCALE GENOMIC DNA]</scope>
    <source>
        <strain evidence="1 2">SM1</strain>
    </source>
</reference>
<proteinExistence type="predicted"/>
<name>M5RNS1_9BACT</name>
<dbReference type="EMBL" id="ANOG01000872">
    <property type="protein sequence ID" value="EMI17037.1"/>
    <property type="molecule type" value="Genomic_DNA"/>
</dbReference>
<gene>
    <name evidence="1" type="ORF">RMSM_06036</name>
</gene>